<organism evidence="2 3">
    <name type="scientific">Cinchona calisaya</name>
    <dbReference type="NCBI Taxonomy" id="153742"/>
    <lineage>
        <taxon>Eukaryota</taxon>
        <taxon>Viridiplantae</taxon>
        <taxon>Streptophyta</taxon>
        <taxon>Embryophyta</taxon>
        <taxon>Tracheophyta</taxon>
        <taxon>Spermatophyta</taxon>
        <taxon>Magnoliopsida</taxon>
        <taxon>eudicotyledons</taxon>
        <taxon>Gunneridae</taxon>
        <taxon>Pentapetalae</taxon>
        <taxon>asterids</taxon>
        <taxon>lamiids</taxon>
        <taxon>Gentianales</taxon>
        <taxon>Rubiaceae</taxon>
        <taxon>Cinchonoideae</taxon>
        <taxon>Cinchoneae</taxon>
        <taxon>Cinchona</taxon>
    </lineage>
</organism>
<dbReference type="Proteomes" id="UP001630127">
    <property type="component" value="Unassembled WGS sequence"/>
</dbReference>
<feature type="transmembrane region" description="Helical" evidence="1">
    <location>
        <begin position="12"/>
        <end position="42"/>
    </location>
</feature>
<keyword evidence="1" id="KW-1133">Transmembrane helix</keyword>
<accession>A0ABD2YX70</accession>
<keyword evidence="1" id="KW-0812">Transmembrane</keyword>
<feature type="transmembrane region" description="Helical" evidence="1">
    <location>
        <begin position="62"/>
        <end position="80"/>
    </location>
</feature>
<gene>
    <name evidence="2" type="ORF">ACH5RR_030026</name>
</gene>
<sequence>MRVRHITEWSEFFYIACYFNRVFINCLLIVYFLASLLCHILFYLMGVKLVMLPPVVAFDKGIHYHCIYFFCVRRLFLVYFRRHKDVGNCKGFLQAEMLYQSHVCCFWMTLYYLYWDALGQLINLDKLTVSFSKNVSQVLKGSIAGILNIPIVNVHDKYLGCQELLVSPRLRFSGDQVSKGKGC</sequence>
<comment type="caution">
    <text evidence="2">The sequence shown here is derived from an EMBL/GenBank/DDBJ whole genome shotgun (WGS) entry which is preliminary data.</text>
</comment>
<reference evidence="2 3" key="1">
    <citation type="submission" date="2024-11" db="EMBL/GenBank/DDBJ databases">
        <title>A near-complete genome assembly of Cinchona calisaya.</title>
        <authorList>
            <person name="Lian D.C."/>
            <person name="Zhao X.W."/>
            <person name="Wei L."/>
        </authorList>
    </citation>
    <scope>NUCLEOTIDE SEQUENCE [LARGE SCALE GENOMIC DNA]</scope>
    <source>
        <tissue evidence="2">Nenye</tissue>
    </source>
</reference>
<dbReference type="EMBL" id="JBJUIK010000012">
    <property type="protein sequence ID" value="KAL3510625.1"/>
    <property type="molecule type" value="Genomic_DNA"/>
</dbReference>
<keyword evidence="1" id="KW-0472">Membrane</keyword>
<evidence type="ECO:0000313" key="3">
    <source>
        <dbReference type="Proteomes" id="UP001630127"/>
    </source>
</evidence>
<dbReference type="AlphaFoldDB" id="A0ABD2YX70"/>
<protein>
    <submittedName>
        <fullName evidence="2">Uncharacterized protein</fullName>
    </submittedName>
</protein>
<name>A0ABD2YX70_9GENT</name>
<keyword evidence="3" id="KW-1185">Reference proteome</keyword>
<evidence type="ECO:0000256" key="1">
    <source>
        <dbReference type="SAM" id="Phobius"/>
    </source>
</evidence>
<proteinExistence type="predicted"/>
<evidence type="ECO:0000313" key="2">
    <source>
        <dbReference type="EMBL" id="KAL3510625.1"/>
    </source>
</evidence>